<dbReference type="EMBL" id="CDMZ01003636">
    <property type="protein sequence ID" value="CEM47088.1"/>
    <property type="molecule type" value="Genomic_DNA"/>
</dbReference>
<feature type="region of interest" description="Disordered" evidence="1">
    <location>
        <begin position="101"/>
        <end position="180"/>
    </location>
</feature>
<dbReference type="VEuPathDB" id="CryptoDB:Cvel_30805"/>
<feature type="transmembrane region" description="Helical" evidence="2">
    <location>
        <begin position="41"/>
        <end position="62"/>
    </location>
</feature>
<dbReference type="AlphaFoldDB" id="A0A0G4HRU3"/>
<reference evidence="3" key="1">
    <citation type="submission" date="2014-11" db="EMBL/GenBank/DDBJ databases">
        <authorList>
            <person name="Otto D Thomas"/>
            <person name="Naeem Raeece"/>
        </authorList>
    </citation>
    <scope>NUCLEOTIDE SEQUENCE</scope>
</reference>
<accession>A0A0G4HRU3</accession>
<keyword evidence="2" id="KW-1133">Transmembrane helix</keyword>
<organism evidence="3">
    <name type="scientific">Chromera velia CCMP2878</name>
    <dbReference type="NCBI Taxonomy" id="1169474"/>
    <lineage>
        <taxon>Eukaryota</taxon>
        <taxon>Sar</taxon>
        <taxon>Alveolata</taxon>
        <taxon>Colpodellida</taxon>
        <taxon>Chromeraceae</taxon>
        <taxon>Chromera</taxon>
    </lineage>
</organism>
<name>A0A0G4HRU3_9ALVE</name>
<proteinExistence type="predicted"/>
<evidence type="ECO:0000313" key="3">
    <source>
        <dbReference type="EMBL" id="CEM47088.1"/>
    </source>
</evidence>
<protein>
    <submittedName>
        <fullName evidence="3">Uncharacterized protein</fullName>
    </submittedName>
</protein>
<evidence type="ECO:0000256" key="2">
    <source>
        <dbReference type="SAM" id="Phobius"/>
    </source>
</evidence>
<evidence type="ECO:0000256" key="1">
    <source>
        <dbReference type="SAM" id="MobiDB-lite"/>
    </source>
</evidence>
<feature type="compositionally biased region" description="Low complexity" evidence="1">
    <location>
        <begin position="107"/>
        <end position="157"/>
    </location>
</feature>
<keyword evidence="2" id="KW-0812">Transmembrane</keyword>
<keyword evidence="2" id="KW-0472">Membrane</keyword>
<gene>
    <name evidence="3" type="ORF">Cvel_30805</name>
</gene>
<sequence>MEQSRHLAPTASDCSVKGATALRASEEMRQLAEAYVGATTYWWYFFVFGLGMLCGGNITKWITRSADDAESRGGNLPEYLRSSNVQERDYTMDFELALSDEEVRQNAAEADAEGWSSDDSSASASSAPSSSAPSQATESASSPSPSGEGAASSAQAAPTREPAIPPPVATTPRPADADGW</sequence>